<dbReference type="GeneID" id="23799766"/>
<dbReference type="Gene3D" id="3.40.720.10">
    <property type="entry name" value="Alkaline Phosphatase, subunit A"/>
    <property type="match status" value="1"/>
</dbReference>
<reference evidence="3 4" key="1">
    <citation type="journal article" date="2011" name="J. Bacteriol.">
        <title>Genome sequence of Halorhabdus tiamatea, the first archaeon isolated from a deep-sea anoxic brine lake.</title>
        <authorList>
            <person name="Antunes A."/>
            <person name="Alam I."/>
            <person name="Bajic V.B."/>
            <person name="Stingl U."/>
        </authorList>
    </citation>
    <scope>NUCLEOTIDE SEQUENCE [LARGE SCALE GENOMIC DNA]</scope>
    <source>
        <strain evidence="3 4">SARL4B</strain>
    </source>
</reference>
<protein>
    <submittedName>
        <fullName evidence="3">Uncharacterized protein</fullName>
    </submittedName>
</protein>
<reference evidence="3 4" key="2">
    <citation type="journal article" date="2013" name="PLoS ONE">
        <title>INDIGO - INtegrated Data Warehouse of MIcrobial GenOmes with Examples from the Red Sea Extremophiles.</title>
        <authorList>
            <person name="Alam I."/>
            <person name="Antunes A."/>
            <person name="Kamau A.A."/>
            <person name="Ba Alawi W."/>
            <person name="Kalkatawi M."/>
            <person name="Stingl U."/>
            <person name="Bajic V.B."/>
        </authorList>
    </citation>
    <scope>NUCLEOTIDE SEQUENCE [LARGE SCALE GENOMIC DNA]</scope>
    <source>
        <strain evidence="3 4">SARL4B</strain>
    </source>
</reference>
<gene>
    <name evidence="3" type="ORF">HLRTI_001727</name>
    <name evidence="2" type="ORF">HTIA_1681</name>
</gene>
<dbReference type="OrthoDB" id="100846at2157"/>
<dbReference type="SUPFAM" id="SSF53649">
    <property type="entry name" value="Alkaline phosphatase-like"/>
    <property type="match status" value="1"/>
</dbReference>
<dbReference type="eggNOG" id="arCOG04525">
    <property type="taxonomic scope" value="Archaea"/>
</dbReference>
<evidence type="ECO:0000313" key="5">
    <source>
        <dbReference type="Proteomes" id="UP000015381"/>
    </source>
</evidence>
<dbReference type="HOGENOM" id="CLU_069530_0_0_2"/>
<sequence>MVSLPEPLAGFRRWLPSEFSTASVLKRELKARLVRPFVRQDYEPISFADRDWDTLVVLDACRYDVFEANNPFPVAAERVNSNASHTSDFLSKNFAGDHPDTVYVTASPQVANHGGDFAHVEHVWTDGWDDATDTVLPETVTDRALAIAEAYPEKRLVVHYMQPHYPFIGSTGEDLAAQGSFLDGREDRAYPSAWERLDAGVADEAQVWDAYEENLQVALPEVQRLVGELTGKTVVTSDHGNLFGERVSALPIDIYGHPPGIADEELTAVPWVELPFEERREIHGGETRTATTDDGDVEERLESLGYV</sequence>
<accession>F7PJK3</accession>
<dbReference type="EMBL" id="AFNT02000018">
    <property type="protein sequence ID" value="ERJ06248.1"/>
    <property type="molecule type" value="Genomic_DNA"/>
</dbReference>
<evidence type="ECO:0000313" key="4">
    <source>
        <dbReference type="Proteomes" id="UP000003861"/>
    </source>
</evidence>
<name>F7PJK3_9EURY</name>
<reference evidence="2 5" key="3">
    <citation type="journal article" date="2014" name="Environ. Microbiol.">
        <title>Halorhabdus tiamatea: proteogenomics and glycosidase activity measurements identify the first cultivated euryarchaeon from a deep-sea anoxic brine lake as potential polysaccharide degrader.</title>
        <authorList>
            <person name="Werner J."/>
            <person name="Ferrer M."/>
            <person name="Michel G."/>
            <person name="Mann A.J."/>
            <person name="Huang S."/>
            <person name="Juarez S."/>
            <person name="Ciordia S."/>
            <person name="Albar J.P."/>
            <person name="Alcaide M."/>
            <person name="La Cono V."/>
            <person name="Yakimov M.M."/>
            <person name="Antunes A."/>
            <person name="Taborda M."/>
            <person name="Da Costa M.S."/>
            <person name="Amann R.I."/>
            <person name="Gloeckner F.O."/>
            <person name="Golyshina O.V."/>
            <person name="Golyshin P.N."/>
            <person name="Teeling H."/>
        </authorList>
    </citation>
    <scope>NUCLEOTIDE SEQUENCE [LARGE SCALE GENOMIC DNA]</scope>
    <source>
        <strain evidence="5">SARL4B</strain>
        <strain evidence="2">Type strain: SARL4B</strain>
    </source>
</reference>
<dbReference type="RefSeq" id="WP_008525967.1">
    <property type="nucleotide sequence ID" value="NC_021921.1"/>
</dbReference>
<dbReference type="EMBL" id="HF571520">
    <property type="protein sequence ID" value="CCQ33808.1"/>
    <property type="molecule type" value="Genomic_DNA"/>
</dbReference>
<proteinExistence type="predicted"/>
<dbReference type="AlphaFoldDB" id="F7PJK3"/>
<dbReference type="PATRIC" id="fig|1033806.12.peg.1670"/>
<dbReference type="Proteomes" id="UP000015381">
    <property type="component" value="Chromosome I"/>
</dbReference>
<keyword evidence="5" id="KW-1185">Reference proteome</keyword>
<feature type="compositionally biased region" description="Basic and acidic residues" evidence="1">
    <location>
        <begin position="298"/>
        <end position="307"/>
    </location>
</feature>
<evidence type="ECO:0000256" key="1">
    <source>
        <dbReference type="SAM" id="MobiDB-lite"/>
    </source>
</evidence>
<evidence type="ECO:0000313" key="3">
    <source>
        <dbReference type="EMBL" id="ERJ06248.1"/>
    </source>
</evidence>
<feature type="region of interest" description="Disordered" evidence="1">
    <location>
        <begin position="284"/>
        <end position="307"/>
    </location>
</feature>
<dbReference type="Proteomes" id="UP000003861">
    <property type="component" value="Unassembled WGS sequence"/>
</dbReference>
<dbReference type="InterPro" id="IPR017850">
    <property type="entry name" value="Alkaline_phosphatase_core_sf"/>
</dbReference>
<dbReference type="KEGG" id="hti:HTIA_1681"/>
<evidence type="ECO:0000313" key="2">
    <source>
        <dbReference type="EMBL" id="CCQ33808.1"/>
    </source>
</evidence>
<organism evidence="3 4">
    <name type="scientific">Halorhabdus tiamatea SARL4B</name>
    <dbReference type="NCBI Taxonomy" id="1033806"/>
    <lineage>
        <taxon>Archaea</taxon>
        <taxon>Methanobacteriati</taxon>
        <taxon>Methanobacteriota</taxon>
        <taxon>Stenosarchaea group</taxon>
        <taxon>Halobacteria</taxon>
        <taxon>Halobacteriales</taxon>
        <taxon>Haloarculaceae</taxon>
        <taxon>Halorhabdus</taxon>
    </lineage>
</organism>